<accession>A0A7Y6NSH1</accession>
<proteinExistence type="predicted"/>
<organism evidence="2 3">
    <name type="scientific">Piscinibacter koreensis</name>
    <dbReference type="NCBI Taxonomy" id="2742824"/>
    <lineage>
        <taxon>Bacteria</taxon>
        <taxon>Pseudomonadati</taxon>
        <taxon>Pseudomonadota</taxon>
        <taxon>Betaproteobacteria</taxon>
        <taxon>Burkholderiales</taxon>
        <taxon>Sphaerotilaceae</taxon>
        <taxon>Piscinibacter</taxon>
    </lineage>
</organism>
<reference evidence="2 3" key="1">
    <citation type="submission" date="2020-06" db="EMBL/GenBank/DDBJ databases">
        <title>Schlegella sp. ID0723 isolated from air conditioner.</title>
        <authorList>
            <person name="Kim D.Y."/>
            <person name="Kim D.-U."/>
        </authorList>
    </citation>
    <scope>NUCLEOTIDE SEQUENCE [LARGE SCALE GENOMIC DNA]</scope>
    <source>
        <strain evidence="2 3">ID0723</strain>
    </source>
</reference>
<name>A0A7Y6NSH1_9BURK</name>
<evidence type="ECO:0000313" key="3">
    <source>
        <dbReference type="Proteomes" id="UP000529637"/>
    </source>
</evidence>
<evidence type="ECO:0000256" key="1">
    <source>
        <dbReference type="SAM" id="Phobius"/>
    </source>
</evidence>
<dbReference type="Proteomes" id="UP000529637">
    <property type="component" value="Unassembled WGS sequence"/>
</dbReference>
<evidence type="ECO:0008006" key="4">
    <source>
        <dbReference type="Google" id="ProtNLM"/>
    </source>
</evidence>
<feature type="transmembrane region" description="Helical" evidence="1">
    <location>
        <begin position="9"/>
        <end position="27"/>
    </location>
</feature>
<feature type="transmembrane region" description="Helical" evidence="1">
    <location>
        <begin position="77"/>
        <end position="98"/>
    </location>
</feature>
<comment type="caution">
    <text evidence="2">The sequence shown here is derived from an EMBL/GenBank/DDBJ whole genome shotgun (WGS) entry which is preliminary data.</text>
</comment>
<dbReference type="EMBL" id="JABWMJ010000013">
    <property type="protein sequence ID" value="NUZ08513.1"/>
    <property type="molecule type" value="Genomic_DNA"/>
</dbReference>
<feature type="transmembrane region" description="Helical" evidence="1">
    <location>
        <begin position="221"/>
        <end position="245"/>
    </location>
</feature>
<keyword evidence="1" id="KW-0812">Transmembrane</keyword>
<dbReference type="RefSeq" id="WP_176071356.1">
    <property type="nucleotide sequence ID" value="NZ_JABWMJ010000013.1"/>
</dbReference>
<gene>
    <name evidence="2" type="ORF">HQN59_22450</name>
</gene>
<evidence type="ECO:0000313" key="2">
    <source>
        <dbReference type="EMBL" id="NUZ08513.1"/>
    </source>
</evidence>
<feature type="transmembrane region" description="Helical" evidence="1">
    <location>
        <begin position="104"/>
        <end position="127"/>
    </location>
</feature>
<keyword evidence="1" id="KW-0472">Membrane</keyword>
<feature type="transmembrane region" description="Helical" evidence="1">
    <location>
        <begin position="33"/>
        <end position="56"/>
    </location>
</feature>
<dbReference type="AlphaFoldDB" id="A0A7Y6NSH1"/>
<sequence length="249" mass="27060">MKGKEREGIVLTGVLSVLLLAWLGFFFHRSPRFPGSGLGAAFGIAAALLMLVPLVYSAAKRIPWVRGWMTPYLGMKTLLDLHVYAGLLGALLAIIHTGHRFDSWLGIALTALMLLVIVSGFAVRYLLAYVALEIKEKKVLLQTARGDLDHAWGVREASSTATSAMPQAPALAAGLTSLGLAARQDGAAGEVMRIAESVADLEYSVRLHEFFKVWFGRSLKWHIALSIGFYVVLAMHIGAGVQYGLRWLS</sequence>
<keyword evidence="1" id="KW-1133">Transmembrane helix</keyword>
<keyword evidence="3" id="KW-1185">Reference proteome</keyword>
<protein>
    <recommendedName>
        <fullName evidence="4">Iron reductase</fullName>
    </recommendedName>
</protein>